<feature type="transmembrane region" description="Helical" evidence="1">
    <location>
        <begin position="151"/>
        <end position="169"/>
    </location>
</feature>
<dbReference type="EMBL" id="BA000030">
    <property type="protein sequence ID" value="BAC71771.1"/>
    <property type="molecule type" value="Genomic_DNA"/>
</dbReference>
<accession>Q82G39</accession>
<proteinExistence type="predicted"/>
<sequence>MRSAWCSPGCRGCGPGRAFPRCGPAPCASPSGSPSCSTTRPGTPPPRCRPGGRYAPGCAWQLVAPVAALWWTAVLLLAPGRPPAGPVTLEAAALAALALAGAAAAVRWSDTAEPGAATAAWLLFAACAGLLLLPGRWSLYVGPADPRWQAAHVRWAALLAVGVLVWAASGPEPLRARRLTSGTRRRPPRSGK</sequence>
<evidence type="ECO:0000313" key="2">
    <source>
        <dbReference type="EMBL" id="BAC71771.1"/>
    </source>
</evidence>
<gene>
    <name evidence="2" type="ORF">SAVERM_4059</name>
</gene>
<dbReference type="AlphaFoldDB" id="Q82G39"/>
<organism evidence="2 3">
    <name type="scientific">Streptomyces avermitilis (strain ATCC 31267 / DSM 46492 / JCM 5070 / NBRC 14893 / NCIMB 12804 / NRRL 8165 / MA-4680)</name>
    <dbReference type="NCBI Taxonomy" id="227882"/>
    <lineage>
        <taxon>Bacteria</taxon>
        <taxon>Bacillati</taxon>
        <taxon>Actinomycetota</taxon>
        <taxon>Actinomycetes</taxon>
        <taxon>Kitasatosporales</taxon>
        <taxon>Streptomycetaceae</taxon>
        <taxon>Streptomyces</taxon>
    </lineage>
</organism>
<keyword evidence="1" id="KW-0812">Transmembrane</keyword>
<reference evidence="2 3" key="2">
    <citation type="journal article" date="2003" name="Nat. Biotechnol.">
        <title>Complete genome sequence and comparative analysis of the industrial microorganism Streptomyces avermitilis.</title>
        <authorList>
            <person name="Ikeda H."/>
            <person name="Ishikawa J."/>
            <person name="Hanamoto A."/>
            <person name="Shinose M."/>
            <person name="Kikuchi H."/>
            <person name="Shiba T."/>
            <person name="Sakaki Y."/>
            <person name="Hattori M."/>
            <person name="Omura S."/>
        </authorList>
    </citation>
    <scope>NUCLEOTIDE SEQUENCE [LARGE SCALE GENOMIC DNA]</scope>
    <source>
        <strain evidence="3">ATCC 31267 / DSM 46492 / JCM 5070 / NBRC 14893 / NCIMB 12804 / NRRL 8165 / MA-4680</strain>
    </source>
</reference>
<keyword evidence="3" id="KW-1185">Reference proteome</keyword>
<evidence type="ECO:0000256" key="1">
    <source>
        <dbReference type="SAM" id="Phobius"/>
    </source>
</evidence>
<protein>
    <submittedName>
        <fullName evidence="2">ABC transporter permease protein</fullName>
    </submittedName>
</protein>
<keyword evidence="1" id="KW-0472">Membrane</keyword>
<reference evidence="2 3" key="1">
    <citation type="journal article" date="2001" name="Proc. Natl. Acad. Sci. U.S.A.">
        <title>Genome sequence of an industrial microorganism Streptomyces avermitilis: deducing the ability of producing secondary metabolites.</title>
        <authorList>
            <person name="Omura S."/>
            <person name="Ikeda H."/>
            <person name="Ishikawa J."/>
            <person name="Hanamoto A."/>
            <person name="Takahashi C."/>
            <person name="Shinose M."/>
            <person name="Takahashi Y."/>
            <person name="Horikawa H."/>
            <person name="Nakazawa H."/>
            <person name="Osonoe T."/>
            <person name="Kikuchi H."/>
            <person name="Shiba T."/>
            <person name="Sakaki Y."/>
            <person name="Hattori M."/>
        </authorList>
    </citation>
    <scope>NUCLEOTIDE SEQUENCE [LARGE SCALE GENOMIC DNA]</scope>
    <source>
        <strain evidence="3">ATCC 31267 / DSM 46492 / JCM 5070 / NBRC 14893 / NCIMB 12804 / NRRL 8165 / MA-4680</strain>
    </source>
</reference>
<evidence type="ECO:0000313" key="3">
    <source>
        <dbReference type="Proteomes" id="UP000000428"/>
    </source>
</evidence>
<feature type="transmembrane region" description="Helical" evidence="1">
    <location>
        <begin position="84"/>
        <end position="106"/>
    </location>
</feature>
<dbReference type="eggNOG" id="ENOG50328U4">
    <property type="taxonomic scope" value="Bacteria"/>
</dbReference>
<reference evidence="2 3" key="3">
    <citation type="journal article" date="2014" name="J. Ind. Microbiol. Biotechnol.">
        <title>Genome mining of the Streptomyces avermitilis genome and development of genome-minimized hosts for heterologous expression of biosynthetic gene clusters.</title>
        <authorList>
            <person name="Ikeda H."/>
            <person name="Shin-ya K."/>
            <person name="Omura S."/>
        </authorList>
    </citation>
    <scope>NUCLEOTIDE SEQUENCE [LARGE SCALE GENOMIC DNA]</scope>
    <source>
        <strain evidence="3">ATCC 31267 / DSM 46492 / JCM 5070 / NBRC 14893 / NCIMB 12804 / NRRL 8165 / MA-4680</strain>
    </source>
</reference>
<name>Q82G39_STRAW</name>
<feature type="transmembrane region" description="Helical" evidence="1">
    <location>
        <begin position="118"/>
        <end position="139"/>
    </location>
</feature>
<dbReference type="Proteomes" id="UP000000428">
    <property type="component" value="Chromosome"/>
</dbReference>
<dbReference type="KEGG" id="sma:SAVERM_4059"/>
<dbReference type="HOGENOM" id="CLU_1414426_0_0_11"/>
<keyword evidence="1" id="KW-1133">Transmembrane helix</keyword>
<feature type="transmembrane region" description="Helical" evidence="1">
    <location>
        <begin position="59"/>
        <end position="78"/>
    </location>
</feature>